<keyword evidence="6" id="KW-1185">Reference proteome</keyword>
<dbReference type="PANTHER" id="PTHR45339">
    <property type="entry name" value="HYBRID SIGNAL TRANSDUCTION HISTIDINE KINASE J"/>
    <property type="match status" value="1"/>
</dbReference>
<dbReference type="AlphaFoldDB" id="A0A2P6NBV2"/>
<dbReference type="InterPro" id="IPR001789">
    <property type="entry name" value="Sig_transdc_resp-reg_receiver"/>
</dbReference>
<dbReference type="PANTHER" id="PTHR45339:SF5">
    <property type="entry name" value="HISTIDINE KINASE"/>
    <property type="match status" value="1"/>
</dbReference>
<feature type="domain" description="Histidine kinase" evidence="3">
    <location>
        <begin position="489"/>
        <end position="705"/>
    </location>
</feature>
<dbReference type="CDD" id="cd17546">
    <property type="entry name" value="REC_hyHK_CKI1_RcsC-like"/>
    <property type="match status" value="1"/>
</dbReference>
<dbReference type="Gene3D" id="3.40.50.2300">
    <property type="match status" value="1"/>
</dbReference>
<reference evidence="5 6" key="1">
    <citation type="journal article" date="2018" name="Genome Biol. Evol.">
        <title>Multiple Roots of Fruiting Body Formation in Amoebozoa.</title>
        <authorList>
            <person name="Hillmann F."/>
            <person name="Forbes G."/>
            <person name="Novohradska S."/>
            <person name="Ferling I."/>
            <person name="Riege K."/>
            <person name="Groth M."/>
            <person name="Westermann M."/>
            <person name="Marz M."/>
            <person name="Spaller T."/>
            <person name="Winckler T."/>
            <person name="Schaap P."/>
            <person name="Glockner G."/>
        </authorList>
    </citation>
    <scope>NUCLEOTIDE SEQUENCE [LARGE SCALE GENOMIC DNA]</scope>
    <source>
        <strain evidence="5 6">Jena</strain>
    </source>
</reference>
<dbReference type="SMART" id="SM00448">
    <property type="entry name" value="REC"/>
    <property type="match status" value="1"/>
</dbReference>
<dbReference type="STRING" id="1890364.A0A2P6NBV2"/>
<evidence type="ECO:0000313" key="6">
    <source>
        <dbReference type="Proteomes" id="UP000241769"/>
    </source>
</evidence>
<dbReference type="Pfam" id="PF00512">
    <property type="entry name" value="HisKA"/>
    <property type="match status" value="1"/>
</dbReference>
<dbReference type="FunFam" id="3.30.565.10:FF:000010">
    <property type="entry name" value="Sensor histidine kinase RcsC"/>
    <property type="match status" value="1"/>
</dbReference>
<dbReference type="Proteomes" id="UP000241769">
    <property type="component" value="Unassembled WGS sequence"/>
</dbReference>
<dbReference type="Gene3D" id="1.10.287.130">
    <property type="match status" value="1"/>
</dbReference>
<dbReference type="PRINTS" id="PR00344">
    <property type="entry name" value="BCTRLSENSOR"/>
</dbReference>
<organism evidence="5 6">
    <name type="scientific">Planoprotostelium fungivorum</name>
    <dbReference type="NCBI Taxonomy" id="1890364"/>
    <lineage>
        <taxon>Eukaryota</taxon>
        <taxon>Amoebozoa</taxon>
        <taxon>Evosea</taxon>
        <taxon>Variosea</taxon>
        <taxon>Cavosteliida</taxon>
        <taxon>Cavosteliaceae</taxon>
        <taxon>Planoprotostelium</taxon>
    </lineage>
</organism>
<dbReference type="CDD" id="cd16922">
    <property type="entry name" value="HATPase_EvgS-ArcB-TorS-like"/>
    <property type="match status" value="1"/>
</dbReference>
<dbReference type="Pfam" id="PF00072">
    <property type="entry name" value="Response_reg"/>
    <property type="match status" value="1"/>
</dbReference>
<accession>A0A2P6NBV2</accession>
<keyword evidence="5" id="KW-0418">Kinase</keyword>
<gene>
    <name evidence="5" type="ORF">PROFUN_11033</name>
</gene>
<comment type="caution">
    <text evidence="2">Lacks conserved residue(s) required for the propagation of feature annotation.</text>
</comment>
<dbReference type="SUPFAM" id="SSF52172">
    <property type="entry name" value="CheY-like"/>
    <property type="match status" value="2"/>
</dbReference>
<dbReference type="EMBL" id="MDYQ01000126">
    <property type="protein sequence ID" value="PRP81412.1"/>
    <property type="molecule type" value="Genomic_DNA"/>
</dbReference>
<dbReference type="OrthoDB" id="10266508at2759"/>
<feature type="domain" description="Response regulatory" evidence="4">
    <location>
        <begin position="859"/>
        <end position="972"/>
    </location>
</feature>
<dbReference type="InterPro" id="IPR036097">
    <property type="entry name" value="HisK_dim/P_sf"/>
</dbReference>
<dbReference type="Pfam" id="PF02518">
    <property type="entry name" value="HATPase_c"/>
    <property type="match status" value="1"/>
</dbReference>
<dbReference type="InterPro" id="IPR011006">
    <property type="entry name" value="CheY-like_superfamily"/>
</dbReference>
<dbReference type="InterPro" id="IPR036890">
    <property type="entry name" value="HATPase_C_sf"/>
</dbReference>
<dbReference type="SUPFAM" id="SSF55874">
    <property type="entry name" value="ATPase domain of HSP90 chaperone/DNA topoisomerase II/histidine kinase"/>
    <property type="match status" value="1"/>
</dbReference>
<dbReference type="SMART" id="SM00388">
    <property type="entry name" value="HisKA"/>
    <property type="match status" value="1"/>
</dbReference>
<dbReference type="InParanoid" id="A0A2P6NBV2"/>
<dbReference type="InterPro" id="IPR005467">
    <property type="entry name" value="His_kinase_dom"/>
</dbReference>
<evidence type="ECO:0000313" key="5">
    <source>
        <dbReference type="EMBL" id="PRP81412.1"/>
    </source>
</evidence>
<proteinExistence type="predicted"/>
<evidence type="ECO:0000259" key="4">
    <source>
        <dbReference type="PROSITE" id="PS50110"/>
    </source>
</evidence>
<dbReference type="PROSITE" id="PS50110">
    <property type="entry name" value="RESPONSE_REGULATORY"/>
    <property type="match status" value="1"/>
</dbReference>
<dbReference type="Gene3D" id="3.30.565.10">
    <property type="entry name" value="Histidine kinase-like ATPase, C-terminal domain"/>
    <property type="match status" value="1"/>
</dbReference>
<evidence type="ECO:0000256" key="1">
    <source>
        <dbReference type="ARBA" id="ARBA00022553"/>
    </source>
</evidence>
<dbReference type="SUPFAM" id="SSF47384">
    <property type="entry name" value="Homodimeric domain of signal transducing histidine kinase"/>
    <property type="match status" value="1"/>
</dbReference>
<dbReference type="InterPro" id="IPR003661">
    <property type="entry name" value="HisK_dim/P_dom"/>
</dbReference>
<dbReference type="CDD" id="cd00082">
    <property type="entry name" value="HisKA"/>
    <property type="match status" value="1"/>
</dbReference>
<dbReference type="SMART" id="SM00387">
    <property type="entry name" value="HATPase_c"/>
    <property type="match status" value="1"/>
</dbReference>
<dbReference type="PROSITE" id="PS50109">
    <property type="entry name" value="HIS_KIN"/>
    <property type="match status" value="1"/>
</dbReference>
<dbReference type="GO" id="GO:0000155">
    <property type="term" value="F:phosphorelay sensor kinase activity"/>
    <property type="evidence" value="ECO:0007669"/>
    <property type="project" value="InterPro"/>
</dbReference>
<protein>
    <submittedName>
        <fullName evidence="5">Multi-sensor hybrid histidine kinase</fullName>
    </submittedName>
</protein>
<dbReference type="InterPro" id="IPR003594">
    <property type="entry name" value="HATPase_dom"/>
</dbReference>
<dbReference type="InterPro" id="IPR004358">
    <property type="entry name" value="Sig_transdc_His_kin-like_C"/>
</dbReference>
<comment type="caution">
    <text evidence="5">The sequence shown here is derived from an EMBL/GenBank/DDBJ whole genome shotgun (WGS) entry which is preliminary data.</text>
</comment>
<keyword evidence="5" id="KW-0808">Transferase</keyword>
<name>A0A2P6NBV2_9EUKA</name>
<evidence type="ECO:0000259" key="3">
    <source>
        <dbReference type="PROSITE" id="PS50109"/>
    </source>
</evidence>
<keyword evidence="1" id="KW-0597">Phosphoprotein</keyword>
<sequence>MQRDILRPLSCVAYPFRQPLESVTVERRLFHQAHVEFETNRNRNSTSIKTLQVIMVGRAAMKRRREERGTGIELEQLQQCLDSINIVGIIITQQRGEELEIVYLNESAASYVSGTQDRPIIESHLAKTLADSIQLCHTSMSSTSCIFRSETERGSYLVDVHSDVSPNELVTTTLVGHFYDSPLFKERLLPVWEQQMLMDVVESYEMSLCLMDLDEDKQDVQIRYGSPAWTKTFFPVTGKWARAELNMSGGLFNSWIVAYIENKMKEGVVVIEKPIDIANGEVIWTKSKIKNIGSKTNDQVFGKMDSDKKVHRMLCVATVTTQKKKAERMVMLQSQLMDTSDFVMIVVEPLPDGHLRYHSFNKRVRENHIAMGTPISTETPTTKELGLRVDQVKLYTDLISKARAAGKLYRETLHDHVLDHWYISSACEISENIFAIVNFNVAEVMEIAKNLQVQIQAKEAALRAQERFLAVMSHGEYVRSTYVLTDDRGDGAAIRTPLGGIIEALNHFSESPLSDADHDIVNLGKGCCEQLLSVINDILDYSKVESGQLSLEYQPALLQGAIEESVDIITMQANKKCLPIITDALFPIGTQILMDRGRFRQIIVNLLSNAIKFTERGEIVLRCRLSEDSLEVSVSDTGIGISDEFKNQIFNPFAQGDSTITRRFGGSGLGLSICKRFCEKMGGNISFQSVPNQGTTFTFYLPAHACPPEEESRQLSSMEQQLHEFCTTQPRIVSVIESNDRQREVLRTTMENLGLTVETYRDPEAAKKCRHCSVIVLDSQRSDHLESLLSTFPTATVFLSQHFTPGMDAREGGVGEQISRPFRRRQILKTLHRTFFRKNSLSKTSTDMKITPVDLTGLKVMVAEDNPTNQKVIERMLQRIGVKDVYFVDNGKKAVDACEREDYHLILGGAEATKEIRLGQKGKTQTNNLTIVALTADVMSATRQLCLDVGMDQVLTKPVKVESLRKVVLDVYNQIINELCE</sequence>
<evidence type="ECO:0000256" key="2">
    <source>
        <dbReference type="PROSITE-ProRule" id="PRU00169"/>
    </source>
</evidence>